<name>A0A0V0GGP7_SOLCH</name>
<feature type="non-terminal residue" evidence="2">
    <location>
        <position position="1"/>
    </location>
</feature>
<evidence type="ECO:0000256" key="1">
    <source>
        <dbReference type="SAM" id="MobiDB-lite"/>
    </source>
</evidence>
<reference evidence="2" key="1">
    <citation type="submission" date="2015-12" db="EMBL/GenBank/DDBJ databases">
        <title>Gene expression during late stages of embryo sac development: a critical building block for successful pollen-pistil interactions.</title>
        <authorList>
            <person name="Liu Y."/>
            <person name="Joly V."/>
            <person name="Sabar M."/>
            <person name="Matton D.P."/>
        </authorList>
    </citation>
    <scope>NUCLEOTIDE SEQUENCE</scope>
</reference>
<feature type="region of interest" description="Disordered" evidence="1">
    <location>
        <begin position="1"/>
        <end position="32"/>
    </location>
</feature>
<proteinExistence type="predicted"/>
<organism evidence="2">
    <name type="scientific">Solanum chacoense</name>
    <name type="common">Chaco potato</name>
    <dbReference type="NCBI Taxonomy" id="4108"/>
    <lineage>
        <taxon>Eukaryota</taxon>
        <taxon>Viridiplantae</taxon>
        <taxon>Streptophyta</taxon>
        <taxon>Embryophyta</taxon>
        <taxon>Tracheophyta</taxon>
        <taxon>Spermatophyta</taxon>
        <taxon>Magnoliopsida</taxon>
        <taxon>eudicotyledons</taxon>
        <taxon>Gunneridae</taxon>
        <taxon>Pentapetalae</taxon>
        <taxon>asterids</taxon>
        <taxon>lamiids</taxon>
        <taxon>Solanales</taxon>
        <taxon>Solanaceae</taxon>
        <taxon>Solanoideae</taxon>
        <taxon>Solaneae</taxon>
        <taxon>Solanum</taxon>
    </lineage>
</organism>
<accession>A0A0V0GGP7</accession>
<dbReference type="AlphaFoldDB" id="A0A0V0GGP7"/>
<sequence length="89" mass="9991">RKSPPNGTCSAWSEFSQSSNASSGRETYPLEKKWSGHSPSGWPLEFQVISSPLRQVVFPTYEMIRYNVTQGKAVCNISSPLKCSRQHRS</sequence>
<dbReference type="EMBL" id="GEDG01040027">
    <property type="protein sequence ID" value="JAP06889.1"/>
    <property type="molecule type" value="Transcribed_RNA"/>
</dbReference>
<evidence type="ECO:0000313" key="2">
    <source>
        <dbReference type="EMBL" id="JAP06889.1"/>
    </source>
</evidence>
<protein>
    <submittedName>
        <fullName evidence="2">Putative ovule protein</fullName>
    </submittedName>
</protein>
<feature type="compositionally biased region" description="Polar residues" evidence="1">
    <location>
        <begin position="1"/>
        <end position="25"/>
    </location>
</feature>